<evidence type="ECO:0000313" key="7">
    <source>
        <dbReference type="EMBL" id="CAA9514553.1"/>
    </source>
</evidence>
<evidence type="ECO:0000259" key="6">
    <source>
        <dbReference type="PROSITE" id="PS51352"/>
    </source>
</evidence>
<dbReference type="InterPro" id="IPR050553">
    <property type="entry name" value="Thioredoxin_ResA/DsbE_sf"/>
</dbReference>
<comment type="subcellular location">
    <subcellularLocation>
        <location evidence="1">Cell envelope</location>
    </subcellularLocation>
</comment>
<dbReference type="SUPFAM" id="SSF52833">
    <property type="entry name" value="Thioredoxin-like"/>
    <property type="match status" value="1"/>
</dbReference>
<evidence type="ECO:0000256" key="3">
    <source>
        <dbReference type="ARBA" id="ARBA00022968"/>
    </source>
</evidence>
<evidence type="ECO:0000256" key="2">
    <source>
        <dbReference type="ARBA" id="ARBA00022748"/>
    </source>
</evidence>
<dbReference type="InterPro" id="IPR017937">
    <property type="entry name" value="Thioredoxin_CS"/>
</dbReference>
<dbReference type="PROSITE" id="PS00194">
    <property type="entry name" value="THIOREDOXIN_1"/>
    <property type="match status" value="1"/>
</dbReference>
<gene>
    <name evidence="7" type="ORF">AVDCRST_MAG45-2126</name>
</gene>
<keyword evidence="3" id="KW-0812">Transmembrane</keyword>
<keyword evidence="4" id="KW-1015">Disulfide bond</keyword>
<dbReference type="PROSITE" id="PS51352">
    <property type="entry name" value="THIOREDOXIN_2"/>
    <property type="match status" value="1"/>
</dbReference>
<dbReference type="Pfam" id="PF00578">
    <property type="entry name" value="AhpC-TSA"/>
    <property type="match status" value="1"/>
</dbReference>
<dbReference type="GO" id="GO:0016491">
    <property type="term" value="F:oxidoreductase activity"/>
    <property type="evidence" value="ECO:0007669"/>
    <property type="project" value="InterPro"/>
</dbReference>
<organism evidence="7">
    <name type="scientific">uncultured Solirubrobacterales bacterium</name>
    <dbReference type="NCBI Taxonomy" id="768556"/>
    <lineage>
        <taxon>Bacteria</taxon>
        <taxon>Bacillati</taxon>
        <taxon>Actinomycetota</taxon>
        <taxon>Thermoleophilia</taxon>
        <taxon>Solirubrobacterales</taxon>
        <taxon>environmental samples</taxon>
    </lineage>
</organism>
<dbReference type="CDD" id="cd02966">
    <property type="entry name" value="TlpA_like_family"/>
    <property type="match status" value="1"/>
</dbReference>
<accession>A0A6J4T5L1</accession>
<dbReference type="PANTHER" id="PTHR42852">
    <property type="entry name" value="THIOL:DISULFIDE INTERCHANGE PROTEIN DSBE"/>
    <property type="match status" value="1"/>
</dbReference>
<evidence type="ECO:0000256" key="1">
    <source>
        <dbReference type="ARBA" id="ARBA00004196"/>
    </source>
</evidence>
<evidence type="ECO:0000256" key="4">
    <source>
        <dbReference type="ARBA" id="ARBA00023157"/>
    </source>
</evidence>
<reference evidence="7" key="1">
    <citation type="submission" date="2020-02" db="EMBL/GenBank/DDBJ databases">
        <authorList>
            <person name="Meier V. D."/>
        </authorList>
    </citation>
    <scope>NUCLEOTIDE SEQUENCE</scope>
    <source>
        <strain evidence="7">AVDCRST_MAG45</strain>
    </source>
</reference>
<dbReference type="EMBL" id="CADCVU010000180">
    <property type="protein sequence ID" value="CAA9514553.1"/>
    <property type="molecule type" value="Genomic_DNA"/>
</dbReference>
<keyword evidence="3" id="KW-0735">Signal-anchor</keyword>
<dbReference type="Gene3D" id="3.40.30.10">
    <property type="entry name" value="Glutaredoxin"/>
    <property type="match status" value="1"/>
</dbReference>
<sequence>MRRLLSPVSIAVVIAVVALLGLLVYGVRSTAPDASIETALASGARPRAPALELPRLNGRGEASLGDFRGQVVVLNYWASWCEPCRAESPLLERWHQRLADRGGTVVGVDVLDVTSDARAFAREFGLTYPMLRDADGETQKDFGVAAYPETIVLDRTGRIAALRRGPVDEEFMRREVAPLLEERA</sequence>
<protein>
    <recommendedName>
        <fullName evidence="6">Thioredoxin domain-containing protein</fullName>
    </recommendedName>
</protein>
<dbReference type="InterPro" id="IPR000866">
    <property type="entry name" value="AhpC/TSA"/>
</dbReference>
<evidence type="ECO:0000256" key="5">
    <source>
        <dbReference type="ARBA" id="ARBA00023284"/>
    </source>
</evidence>
<dbReference type="GO" id="GO:0017004">
    <property type="term" value="P:cytochrome complex assembly"/>
    <property type="evidence" value="ECO:0007669"/>
    <property type="project" value="UniProtKB-KW"/>
</dbReference>
<name>A0A6J4T5L1_9ACTN</name>
<keyword evidence="5" id="KW-0676">Redox-active center</keyword>
<keyword evidence="2" id="KW-0201">Cytochrome c-type biogenesis</keyword>
<dbReference type="GO" id="GO:0030313">
    <property type="term" value="C:cell envelope"/>
    <property type="evidence" value="ECO:0007669"/>
    <property type="project" value="UniProtKB-SubCell"/>
</dbReference>
<proteinExistence type="predicted"/>
<dbReference type="AlphaFoldDB" id="A0A6J4T5L1"/>
<dbReference type="GO" id="GO:0016209">
    <property type="term" value="F:antioxidant activity"/>
    <property type="evidence" value="ECO:0007669"/>
    <property type="project" value="InterPro"/>
</dbReference>
<feature type="domain" description="Thioredoxin" evidence="6">
    <location>
        <begin position="42"/>
        <end position="181"/>
    </location>
</feature>
<dbReference type="InterPro" id="IPR013766">
    <property type="entry name" value="Thioredoxin_domain"/>
</dbReference>
<dbReference type="InterPro" id="IPR036249">
    <property type="entry name" value="Thioredoxin-like_sf"/>
</dbReference>
<dbReference type="PANTHER" id="PTHR42852:SF6">
    <property type="entry name" value="THIOL:DISULFIDE INTERCHANGE PROTEIN DSBE"/>
    <property type="match status" value="1"/>
</dbReference>